<feature type="domain" description="Peptidase M20 dimerisation" evidence="3">
    <location>
        <begin position="243"/>
        <end position="335"/>
    </location>
</feature>
<dbReference type="InterPro" id="IPR011650">
    <property type="entry name" value="Peptidase_M20_dimer"/>
</dbReference>
<gene>
    <name evidence="4" type="ORF">E4U03_09285</name>
</gene>
<organism evidence="4 5">
    <name type="scientific">Rothia nasimurium</name>
    <dbReference type="NCBI Taxonomy" id="85336"/>
    <lineage>
        <taxon>Bacteria</taxon>
        <taxon>Bacillati</taxon>
        <taxon>Actinomycetota</taxon>
        <taxon>Actinomycetes</taxon>
        <taxon>Micrococcales</taxon>
        <taxon>Micrococcaceae</taxon>
        <taxon>Rothia</taxon>
    </lineage>
</organism>
<dbReference type="InterPro" id="IPR036264">
    <property type="entry name" value="Bact_exopeptidase_dim_dom"/>
</dbReference>
<dbReference type="Gene3D" id="3.30.70.360">
    <property type="match status" value="1"/>
</dbReference>
<dbReference type="RefSeq" id="WP_135013258.1">
    <property type="nucleotide sequence ID" value="NZ_JADGLK010000034.1"/>
</dbReference>
<dbReference type="Gene3D" id="3.40.630.10">
    <property type="entry name" value="Zn peptidases"/>
    <property type="match status" value="1"/>
</dbReference>
<dbReference type="AlphaFoldDB" id="A0A4Y9F1T7"/>
<sequence>MTTTFTPAYTPDADVQEALAGRFLRYSAISSQSDASASVVPTSQGQWELARLLKDELTAAGAQDVHLSDTCVLTARIPSTLPAGTEAPAIGFCTHLDTVDVNLSPDVHARVIDYPGGDICLNTDLDIWLREAEHPKITRYTGQRIIVTDGTSVLGADDKAGVASVMEAALRLLAADADAAGQAGAQGQESGAGASAHPEIYLSFVPDEEIGLLGVRTMDLARFPVDYAYTLDCCELGELVEATFNAGYARLHIEGVTAHPMNSKGNLVNPILVAHDFVAALDRTQTPEHTEGREGYLWVNGIAGNQATATVDISIRDHDRAGYKAKKDFLRDLAERTAEANPRASVQLDISDIYSNLEDAKTSANAVASERLRAAFARLGIEPINLDMRGGTDGSYLSTQGIYTPNFFTGAHNFHSNCEFLPLPAFEASYRVVRELMMDSF</sequence>
<name>A0A4Y9F1T7_9MICC</name>
<comment type="caution">
    <text evidence="4">The sequence shown here is derived from an EMBL/GenBank/DDBJ whole genome shotgun (WGS) entry which is preliminary data.</text>
</comment>
<evidence type="ECO:0000313" key="4">
    <source>
        <dbReference type="EMBL" id="TFU21355.1"/>
    </source>
</evidence>
<evidence type="ECO:0000256" key="1">
    <source>
        <dbReference type="ARBA" id="ARBA00001947"/>
    </source>
</evidence>
<reference evidence="4 5" key="1">
    <citation type="submission" date="2019-03" db="EMBL/GenBank/DDBJ databases">
        <title>Diversity of the mouse oral microbiome.</title>
        <authorList>
            <person name="Joseph S."/>
            <person name="Aduse-Opoku J."/>
            <person name="Curtis M."/>
            <person name="Wade W."/>
            <person name="Hashim A."/>
        </authorList>
    </citation>
    <scope>NUCLEOTIDE SEQUENCE [LARGE SCALE GENOMIC DNA]</scope>
    <source>
        <strain evidence="5">irhom_31</strain>
    </source>
</reference>
<evidence type="ECO:0000256" key="2">
    <source>
        <dbReference type="ARBA" id="ARBA00022833"/>
    </source>
</evidence>
<keyword evidence="4" id="KW-0378">Hydrolase</keyword>
<dbReference type="Pfam" id="PF01546">
    <property type="entry name" value="Peptidase_M20"/>
    <property type="match status" value="1"/>
</dbReference>
<dbReference type="Proteomes" id="UP000297951">
    <property type="component" value="Unassembled WGS sequence"/>
</dbReference>
<dbReference type="OrthoDB" id="9804934at2"/>
<protein>
    <submittedName>
        <fullName evidence="4">M20/M25/M40 family metallo-hydrolase</fullName>
    </submittedName>
</protein>
<dbReference type="NCBIfam" id="NF003976">
    <property type="entry name" value="PRK05469.1"/>
    <property type="match status" value="1"/>
</dbReference>
<dbReference type="SUPFAM" id="SSF55031">
    <property type="entry name" value="Bacterial exopeptidase dimerisation domain"/>
    <property type="match status" value="1"/>
</dbReference>
<proteinExistence type="predicted"/>
<dbReference type="PANTHER" id="PTHR42994:SF1">
    <property type="entry name" value="PEPTIDASE T"/>
    <property type="match status" value="1"/>
</dbReference>
<dbReference type="GO" id="GO:0016787">
    <property type="term" value="F:hydrolase activity"/>
    <property type="evidence" value="ECO:0007669"/>
    <property type="project" value="UniProtKB-KW"/>
</dbReference>
<comment type="cofactor">
    <cofactor evidence="1">
        <name>Zn(2+)</name>
        <dbReference type="ChEBI" id="CHEBI:29105"/>
    </cofactor>
</comment>
<dbReference type="EMBL" id="SPQC01000034">
    <property type="protein sequence ID" value="TFU21355.1"/>
    <property type="molecule type" value="Genomic_DNA"/>
</dbReference>
<evidence type="ECO:0000313" key="5">
    <source>
        <dbReference type="Proteomes" id="UP000297951"/>
    </source>
</evidence>
<accession>A0A4Y9F1T7</accession>
<keyword evidence="2" id="KW-0862">Zinc</keyword>
<dbReference type="NCBIfam" id="NF009920">
    <property type="entry name" value="PRK13381.1"/>
    <property type="match status" value="1"/>
</dbReference>
<dbReference type="PANTHER" id="PTHR42994">
    <property type="entry name" value="PEPTIDASE T"/>
    <property type="match status" value="1"/>
</dbReference>
<dbReference type="InterPro" id="IPR002933">
    <property type="entry name" value="Peptidase_M20"/>
</dbReference>
<dbReference type="SUPFAM" id="SSF53187">
    <property type="entry name" value="Zn-dependent exopeptidases"/>
    <property type="match status" value="1"/>
</dbReference>
<dbReference type="Pfam" id="PF07687">
    <property type="entry name" value="M20_dimer"/>
    <property type="match status" value="1"/>
</dbReference>
<evidence type="ECO:0000259" key="3">
    <source>
        <dbReference type="Pfam" id="PF07687"/>
    </source>
</evidence>